<evidence type="ECO:0000256" key="1">
    <source>
        <dbReference type="SAM" id="MobiDB-lite"/>
    </source>
</evidence>
<feature type="region of interest" description="Disordered" evidence="1">
    <location>
        <begin position="1"/>
        <end position="68"/>
    </location>
</feature>
<protein>
    <submittedName>
        <fullName evidence="2">Uncharacterized protein</fullName>
    </submittedName>
</protein>
<feature type="compositionally biased region" description="Low complexity" evidence="1">
    <location>
        <begin position="17"/>
        <end position="28"/>
    </location>
</feature>
<name>A0A9P8A6J6_MORAP</name>
<dbReference type="EMBL" id="JAIFTL010000044">
    <property type="protein sequence ID" value="KAG9325292.1"/>
    <property type="molecule type" value="Genomic_DNA"/>
</dbReference>
<evidence type="ECO:0000313" key="3">
    <source>
        <dbReference type="Proteomes" id="UP000717515"/>
    </source>
</evidence>
<gene>
    <name evidence="2" type="ORF">KVV02_000040</name>
</gene>
<organism evidence="2 3">
    <name type="scientific">Mortierella alpina</name>
    <name type="common">Oleaginous fungus</name>
    <name type="synonym">Mortierella renispora</name>
    <dbReference type="NCBI Taxonomy" id="64518"/>
    <lineage>
        <taxon>Eukaryota</taxon>
        <taxon>Fungi</taxon>
        <taxon>Fungi incertae sedis</taxon>
        <taxon>Mucoromycota</taxon>
        <taxon>Mortierellomycotina</taxon>
        <taxon>Mortierellomycetes</taxon>
        <taxon>Mortierellales</taxon>
        <taxon>Mortierellaceae</taxon>
        <taxon>Mortierella</taxon>
    </lineage>
</organism>
<feature type="region of interest" description="Disordered" evidence="1">
    <location>
        <begin position="123"/>
        <end position="149"/>
    </location>
</feature>
<comment type="caution">
    <text evidence="2">The sequence shown here is derived from an EMBL/GenBank/DDBJ whole genome shotgun (WGS) entry which is preliminary data.</text>
</comment>
<reference evidence="2" key="1">
    <citation type="submission" date="2021-07" db="EMBL/GenBank/DDBJ databases">
        <title>Draft genome of Mortierella alpina, strain LL118, isolated from an aspen leaf litter sample.</title>
        <authorList>
            <person name="Yang S."/>
            <person name="Vinatzer B.A."/>
        </authorList>
    </citation>
    <scope>NUCLEOTIDE SEQUENCE</scope>
    <source>
        <strain evidence="2">LL118</strain>
    </source>
</reference>
<dbReference type="AlphaFoldDB" id="A0A9P8A6J6"/>
<sequence>MYPNQTGRATDKENDIAADAGVVRGAAGSHPATLVKQASLLGSRTPGKQQQQQQGLKMNMTKTPTQQGKNTVLGLGSPSAQSVLRAKTNRQQLQPATDESNTAAWNKKSGLARTFSAALENNNTFAPTTPVASESRRRSLTKRGSAKSRLVVHQDEPALPDIKDNLTKSSLGTNNPTQTVRPAARLVRAAPVETATTLLSIERAIGSEDKVVTGSAENKTKRRALMNDEDSVEIEYCPPPVKEQPYEPEDRIDTSVLSNIPPAIAYRFHSMTEFDLGLPDVEPAEFTRPSRYSSPPVESEVSYAKSISLPKTTITADGHFEAVWSDDEEDDHQVHPRGGRSFGIKDLYDESKVQPPFDGFIFNVDAQSEDSLSEDEDDIFGGTKAMALVTSKGVKGESEINNTFGLEDLEDETKVEAPFSDFAFEL</sequence>
<accession>A0A9P8A6J6</accession>
<dbReference type="Proteomes" id="UP000717515">
    <property type="component" value="Unassembled WGS sequence"/>
</dbReference>
<feature type="compositionally biased region" description="Polar residues" evidence="1">
    <location>
        <begin position="123"/>
        <end position="132"/>
    </location>
</feature>
<evidence type="ECO:0000313" key="2">
    <source>
        <dbReference type="EMBL" id="KAG9325292.1"/>
    </source>
</evidence>
<proteinExistence type="predicted"/>